<sequence>MTAHRTARITLGLGLAGSLALTGCGLTGDSSQEKDGANQAAEQQGHNGGDGGSDQKPEDVVKKAFDAWNKQTETSSTFRVTASDKQVDELLDTFDDGSSESVREDTERIWDEIRSTELTLRARSTNGEPLQDVTHIDDMDVAFDYVRDGEELVQLMETGDMEVYFRADVQTLLDEFGGSTAPSSEEIQAQLDALPKELSWVEDVYTAKWLGFDPEMVRAAFDDSEAGRIEQQVDPETAEKFEKALFEHSDVERNGDEYTMKIKVKQFVQQEDELVDGMLEDARQADPDAELPKDGDEIAEYLTDETFDVVYTIQEGELRTVGVDPMQAVDLIDPPEDASKDERETFEKAKDLELPMEVEYEDEVGDFTAPKDAYQITEEDLSLFFGGGTQSTA</sequence>
<accession>A0A7W7GNZ7</accession>
<dbReference type="EMBL" id="JACHNA010000001">
    <property type="protein sequence ID" value="MBB4735610.1"/>
    <property type="molecule type" value="Genomic_DNA"/>
</dbReference>
<reference evidence="2 3" key="1">
    <citation type="submission" date="2020-08" db="EMBL/GenBank/DDBJ databases">
        <title>Sequencing the genomes of 1000 actinobacteria strains.</title>
        <authorList>
            <person name="Klenk H.-P."/>
        </authorList>
    </citation>
    <scope>NUCLEOTIDE SEQUENCE [LARGE SCALE GENOMIC DNA]</scope>
    <source>
        <strain evidence="2 3">DSM 23974</strain>
    </source>
</reference>
<organism evidence="2 3">
    <name type="scientific">Micrococcus cohnii</name>
    <dbReference type="NCBI Taxonomy" id="993416"/>
    <lineage>
        <taxon>Bacteria</taxon>
        <taxon>Bacillati</taxon>
        <taxon>Actinomycetota</taxon>
        <taxon>Actinomycetes</taxon>
        <taxon>Micrococcales</taxon>
        <taxon>Micrococcaceae</taxon>
        <taxon>Micrococcus</taxon>
    </lineage>
</organism>
<evidence type="ECO:0000313" key="3">
    <source>
        <dbReference type="Proteomes" id="UP000540191"/>
    </source>
</evidence>
<evidence type="ECO:0000256" key="1">
    <source>
        <dbReference type="SAM" id="MobiDB-lite"/>
    </source>
</evidence>
<evidence type="ECO:0000313" key="2">
    <source>
        <dbReference type="EMBL" id="MBB4735610.1"/>
    </source>
</evidence>
<protein>
    <submittedName>
        <fullName evidence="2">Uncharacterized protein</fullName>
    </submittedName>
</protein>
<name>A0A7W7GNZ7_9MICC</name>
<dbReference type="PROSITE" id="PS51257">
    <property type="entry name" value="PROKAR_LIPOPROTEIN"/>
    <property type="match status" value="1"/>
</dbReference>
<gene>
    <name evidence="2" type="ORF">HDA30_001118</name>
</gene>
<proteinExistence type="predicted"/>
<dbReference type="AlphaFoldDB" id="A0A7W7GNZ7"/>
<feature type="region of interest" description="Disordered" evidence="1">
    <location>
        <begin position="28"/>
        <end position="58"/>
    </location>
</feature>
<dbReference type="Proteomes" id="UP000540191">
    <property type="component" value="Unassembled WGS sequence"/>
</dbReference>
<dbReference type="RefSeq" id="WP_184241345.1">
    <property type="nucleotide sequence ID" value="NZ_JACHNA010000001.1"/>
</dbReference>
<comment type="caution">
    <text evidence="2">The sequence shown here is derived from an EMBL/GenBank/DDBJ whole genome shotgun (WGS) entry which is preliminary data.</text>
</comment>
<keyword evidence="3" id="KW-1185">Reference proteome</keyword>